<comment type="caution">
    <text evidence="4">The sequence shown here is derived from an EMBL/GenBank/DDBJ whole genome shotgun (WGS) entry which is preliminary data.</text>
</comment>
<dbReference type="EMBL" id="QYUQ01000002">
    <property type="protein sequence ID" value="RJG02880.1"/>
    <property type="molecule type" value="Genomic_DNA"/>
</dbReference>
<dbReference type="InterPro" id="IPR041685">
    <property type="entry name" value="AAA_GajA/Old/RecF-like"/>
</dbReference>
<keyword evidence="4" id="KW-0255">Endonuclease</keyword>
<dbReference type="GO" id="GO:0006302">
    <property type="term" value="P:double-strand break repair"/>
    <property type="evidence" value="ECO:0007669"/>
    <property type="project" value="InterPro"/>
</dbReference>
<dbReference type="Pfam" id="PF13476">
    <property type="entry name" value="AAA_23"/>
    <property type="match status" value="1"/>
</dbReference>
<organism evidence="4 5">
    <name type="scientific">Noviherbaspirillum sedimenti</name>
    <dbReference type="NCBI Taxonomy" id="2320865"/>
    <lineage>
        <taxon>Bacteria</taxon>
        <taxon>Pseudomonadati</taxon>
        <taxon>Pseudomonadota</taxon>
        <taxon>Betaproteobacteria</taxon>
        <taxon>Burkholderiales</taxon>
        <taxon>Oxalobacteraceae</taxon>
        <taxon>Noviherbaspirillum</taxon>
    </lineage>
</organism>
<dbReference type="Proteomes" id="UP000266327">
    <property type="component" value="Unassembled WGS sequence"/>
</dbReference>
<keyword evidence="5" id="KW-1185">Reference proteome</keyword>
<dbReference type="GO" id="GO:0016887">
    <property type="term" value="F:ATP hydrolysis activity"/>
    <property type="evidence" value="ECO:0007669"/>
    <property type="project" value="InterPro"/>
</dbReference>
<dbReference type="CDD" id="cd01026">
    <property type="entry name" value="TOPRIM_OLD"/>
    <property type="match status" value="1"/>
</dbReference>
<feature type="domain" description="Rad50/SbcC-type AAA" evidence="2">
    <location>
        <begin position="5"/>
        <end position="52"/>
    </location>
</feature>
<accession>A0A3A3GPG6</accession>
<evidence type="ECO:0000259" key="3">
    <source>
        <dbReference type="Pfam" id="PF20469"/>
    </source>
</evidence>
<feature type="domain" description="OLD protein-like TOPRIM" evidence="3">
    <location>
        <begin position="374"/>
        <end position="438"/>
    </location>
</feature>
<protein>
    <submittedName>
        <fullName evidence="4">ATP-dependent endonuclease</fullName>
    </submittedName>
</protein>
<evidence type="ECO:0000259" key="1">
    <source>
        <dbReference type="Pfam" id="PF13175"/>
    </source>
</evidence>
<dbReference type="Pfam" id="PF20469">
    <property type="entry name" value="OLD-like_TOPRIM"/>
    <property type="match status" value="1"/>
</dbReference>
<dbReference type="InterPro" id="IPR027417">
    <property type="entry name" value="P-loop_NTPase"/>
</dbReference>
<evidence type="ECO:0000313" key="5">
    <source>
        <dbReference type="Proteomes" id="UP000266327"/>
    </source>
</evidence>
<evidence type="ECO:0000259" key="2">
    <source>
        <dbReference type="Pfam" id="PF13476"/>
    </source>
</evidence>
<dbReference type="SUPFAM" id="SSF52540">
    <property type="entry name" value="P-loop containing nucleoside triphosphate hydrolases"/>
    <property type="match status" value="1"/>
</dbReference>
<keyword evidence="4" id="KW-0540">Nuclease</keyword>
<dbReference type="Gene3D" id="3.40.50.300">
    <property type="entry name" value="P-loop containing nucleotide triphosphate hydrolases"/>
    <property type="match status" value="1"/>
</dbReference>
<dbReference type="InterPro" id="IPR038729">
    <property type="entry name" value="Rad50/SbcC_AAA"/>
</dbReference>
<dbReference type="InterPro" id="IPR051396">
    <property type="entry name" value="Bact_Antivir_Def_Nuclease"/>
</dbReference>
<evidence type="ECO:0000313" key="4">
    <source>
        <dbReference type="EMBL" id="RJG02880.1"/>
    </source>
</evidence>
<dbReference type="PANTHER" id="PTHR43581">
    <property type="entry name" value="ATP/GTP PHOSPHATASE"/>
    <property type="match status" value="1"/>
</dbReference>
<dbReference type="AlphaFoldDB" id="A0A3A3GPG6"/>
<reference evidence="5" key="1">
    <citation type="submission" date="2018-09" db="EMBL/GenBank/DDBJ databases">
        <authorList>
            <person name="Zhu H."/>
        </authorList>
    </citation>
    <scope>NUCLEOTIDE SEQUENCE [LARGE SCALE GENOMIC DNA]</scope>
    <source>
        <strain evidence="5">K1S02-23</strain>
    </source>
</reference>
<dbReference type="InterPro" id="IPR034139">
    <property type="entry name" value="TOPRIM_OLD"/>
</dbReference>
<dbReference type="OrthoDB" id="3322489at2"/>
<name>A0A3A3GPG6_9BURK</name>
<proteinExistence type="predicted"/>
<dbReference type="PANTHER" id="PTHR43581:SF2">
    <property type="entry name" value="EXCINUCLEASE ATPASE SUBUNIT"/>
    <property type="match status" value="1"/>
</dbReference>
<dbReference type="Pfam" id="PF13175">
    <property type="entry name" value="AAA_15"/>
    <property type="match status" value="1"/>
</dbReference>
<dbReference type="GO" id="GO:0004519">
    <property type="term" value="F:endonuclease activity"/>
    <property type="evidence" value="ECO:0007669"/>
    <property type="project" value="UniProtKB-KW"/>
</dbReference>
<gene>
    <name evidence="4" type="ORF">D3878_15900</name>
</gene>
<dbReference type="RefSeq" id="WP_119786380.1">
    <property type="nucleotide sequence ID" value="NZ_QYUQ01000002.1"/>
</dbReference>
<keyword evidence="4" id="KW-0378">Hydrolase</keyword>
<feature type="domain" description="Endonuclease GajA/Old nuclease/RecF-like AAA" evidence="1">
    <location>
        <begin position="217"/>
        <end position="330"/>
    </location>
</feature>
<sequence length="533" mass="60161">MHIARVVIQNYRRLEEFQVELNPKLNIVVGDNESGKSTFLEAVNLALTFQVNGRLIHTEIHPHLFNANAVAQYLQALRDGVPCKPPAILIEVYFAKDPALARLKGTNNSQGEDVPGVRVLIEYSELFNTEYAEYIAKPELIRTIPVEYYRAHWFSFADEEITRRSIPLRSSFIDASTIRNDFSANRYVVDMIKTMLESKEQVDLALSYRLMKDRFLDEEKVKAINDKLSAKKGGISNKIVSVSLDTSSRSSWEAGVIPHLDDIPMPLVGKGEQNSIKIKLAMEATENSHLFLIEEPENHLSFSTLNVLIKSISEKRANKQLIITTHSSFVLNKLGVESVLLFANNKSITLKALSPDTHDYFLKLPGHETLRLILAKRAILVEGPSDELIVQKAFFLKHGSMPLEAGVDVITVNSLAFKRFLEIASMLGTQVDVVTDNDGDVDALKSKYVDYLDAAAKPNIQIHFDDDVAYKTLEPQLLKNNDLKTMNEVLGTNYENDKDLLKFMEKNKTECALRFFETKTAWKAPVYVKSAIR</sequence>